<dbReference type="InterPro" id="IPR006913">
    <property type="entry name" value="CENP-V/GFA"/>
</dbReference>
<keyword evidence="3" id="KW-0862">Zinc</keyword>
<evidence type="ECO:0000256" key="1">
    <source>
        <dbReference type="ARBA" id="ARBA00005495"/>
    </source>
</evidence>
<keyword evidence="4" id="KW-0456">Lyase</keyword>
<evidence type="ECO:0000256" key="4">
    <source>
        <dbReference type="ARBA" id="ARBA00023239"/>
    </source>
</evidence>
<feature type="domain" description="CENP-V/GFA" evidence="5">
    <location>
        <begin position="11"/>
        <end position="121"/>
    </location>
</feature>
<evidence type="ECO:0000256" key="3">
    <source>
        <dbReference type="ARBA" id="ARBA00022833"/>
    </source>
</evidence>
<name>A0A545TC10_9GAMM</name>
<dbReference type="EMBL" id="VIKR01000002">
    <property type="protein sequence ID" value="TQV74726.1"/>
    <property type="molecule type" value="Genomic_DNA"/>
</dbReference>
<dbReference type="OrthoDB" id="9786619at2"/>
<accession>A0A545TC10</accession>
<evidence type="ECO:0000259" key="5">
    <source>
        <dbReference type="PROSITE" id="PS51891"/>
    </source>
</evidence>
<evidence type="ECO:0000313" key="6">
    <source>
        <dbReference type="EMBL" id="TQV74726.1"/>
    </source>
</evidence>
<dbReference type="Proteomes" id="UP000317839">
    <property type="component" value="Unassembled WGS sequence"/>
</dbReference>
<dbReference type="AlphaFoldDB" id="A0A545TC10"/>
<dbReference type="GO" id="GO:0046872">
    <property type="term" value="F:metal ion binding"/>
    <property type="evidence" value="ECO:0007669"/>
    <property type="project" value="UniProtKB-KW"/>
</dbReference>
<comment type="similarity">
    <text evidence="1">Belongs to the Gfa family.</text>
</comment>
<gene>
    <name evidence="6" type="ORF">FLL45_07120</name>
</gene>
<dbReference type="RefSeq" id="WP_142941342.1">
    <property type="nucleotide sequence ID" value="NZ_VIKR01000002.1"/>
</dbReference>
<sequence length="153" mass="17513">MEQNAIENKSVNGGCYCGRIEYQVQLPVKWCAHCHCTQCRHIQGAAFVTWFGVDKNNFGYLKGEQDVAWFDSSAKAQRGHCIHCGTPLFFLGENWPDEIHITRESCREDILQKPQLHVFYDRHVDYLKLHDELDKYGGPDGFTPINIPVPSGE</sequence>
<dbReference type="SUPFAM" id="SSF51316">
    <property type="entry name" value="Mss4-like"/>
    <property type="match status" value="1"/>
</dbReference>
<dbReference type="InterPro" id="IPR011057">
    <property type="entry name" value="Mss4-like_sf"/>
</dbReference>
<keyword evidence="2" id="KW-0479">Metal-binding</keyword>
<proteinExistence type="inferred from homology"/>
<dbReference type="Gene3D" id="3.90.1590.10">
    <property type="entry name" value="glutathione-dependent formaldehyde- activating enzyme (gfa)"/>
    <property type="match status" value="1"/>
</dbReference>
<protein>
    <submittedName>
        <fullName evidence="6">GFA family protein</fullName>
    </submittedName>
</protein>
<evidence type="ECO:0000313" key="7">
    <source>
        <dbReference type="Proteomes" id="UP000317839"/>
    </source>
</evidence>
<keyword evidence="7" id="KW-1185">Reference proteome</keyword>
<dbReference type="GO" id="GO:0016846">
    <property type="term" value="F:carbon-sulfur lyase activity"/>
    <property type="evidence" value="ECO:0007669"/>
    <property type="project" value="InterPro"/>
</dbReference>
<dbReference type="Pfam" id="PF04828">
    <property type="entry name" value="GFA"/>
    <property type="match status" value="1"/>
</dbReference>
<comment type="caution">
    <text evidence="6">The sequence shown here is derived from an EMBL/GenBank/DDBJ whole genome shotgun (WGS) entry which is preliminary data.</text>
</comment>
<organism evidence="6 7">
    <name type="scientific">Aliikangiella marina</name>
    <dbReference type="NCBI Taxonomy" id="1712262"/>
    <lineage>
        <taxon>Bacteria</taxon>
        <taxon>Pseudomonadati</taxon>
        <taxon>Pseudomonadota</taxon>
        <taxon>Gammaproteobacteria</taxon>
        <taxon>Oceanospirillales</taxon>
        <taxon>Pleioneaceae</taxon>
        <taxon>Aliikangiella</taxon>
    </lineage>
</organism>
<evidence type="ECO:0000256" key="2">
    <source>
        <dbReference type="ARBA" id="ARBA00022723"/>
    </source>
</evidence>
<dbReference type="PROSITE" id="PS51891">
    <property type="entry name" value="CENP_V_GFA"/>
    <property type="match status" value="1"/>
</dbReference>
<dbReference type="PANTHER" id="PTHR33337:SF40">
    <property type="entry name" value="CENP-V_GFA DOMAIN-CONTAINING PROTEIN-RELATED"/>
    <property type="match status" value="1"/>
</dbReference>
<dbReference type="PANTHER" id="PTHR33337">
    <property type="entry name" value="GFA DOMAIN-CONTAINING PROTEIN"/>
    <property type="match status" value="1"/>
</dbReference>
<reference evidence="6 7" key="1">
    <citation type="submission" date="2019-06" db="EMBL/GenBank/DDBJ databases">
        <title>Draft genome of Aliikangiella marina GYP-15.</title>
        <authorList>
            <person name="Wang G."/>
        </authorList>
    </citation>
    <scope>NUCLEOTIDE SEQUENCE [LARGE SCALE GENOMIC DNA]</scope>
    <source>
        <strain evidence="6 7">GYP-15</strain>
    </source>
</reference>